<dbReference type="Proteomes" id="UP000266934">
    <property type="component" value="Chromosome"/>
</dbReference>
<dbReference type="AlphaFoldDB" id="A0A348FVL8"/>
<dbReference type="KEGG" id="blag:BLTE_00360"/>
<dbReference type="InterPro" id="IPR043148">
    <property type="entry name" value="TagF_C"/>
</dbReference>
<accession>A0A348FVL8</accession>
<dbReference type="SUPFAM" id="SSF53756">
    <property type="entry name" value="UDP-Glycosyltransferase/glycogen phosphorylase"/>
    <property type="match status" value="1"/>
</dbReference>
<organism evidence="1 2">
    <name type="scientific">Blastochloris tepida</name>
    <dbReference type="NCBI Taxonomy" id="2233851"/>
    <lineage>
        <taxon>Bacteria</taxon>
        <taxon>Pseudomonadati</taxon>
        <taxon>Pseudomonadota</taxon>
        <taxon>Alphaproteobacteria</taxon>
        <taxon>Hyphomicrobiales</taxon>
        <taxon>Blastochloridaceae</taxon>
        <taxon>Blastochloris</taxon>
    </lineage>
</organism>
<name>A0A348FVL8_9HYPH</name>
<dbReference type="Gene3D" id="3.40.50.12580">
    <property type="match status" value="1"/>
</dbReference>
<dbReference type="EMBL" id="AP018907">
    <property type="protein sequence ID" value="BBF91351.1"/>
    <property type="molecule type" value="Genomic_DNA"/>
</dbReference>
<evidence type="ECO:0000313" key="1">
    <source>
        <dbReference type="EMBL" id="BBF91351.1"/>
    </source>
</evidence>
<protein>
    <submittedName>
        <fullName evidence="1">Uncharacterized protein</fullName>
    </submittedName>
</protein>
<gene>
    <name evidence="1" type="ORF">BLTE_00360</name>
</gene>
<reference evidence="1 2" key="1">
    <citation type="submission" date="2018-08" db="EMBL/GenBank/DDBJ databases">
        <title>Complete genome sequencing of Blastochloris tepida GI.</title>
        <authorList>
            <person name="Tsukatani Y."/>
            <person name="Mori H."/>
        </authorList>
    </citation>
    <scope>NUCLEOTIDE SEQUENCE [LARGE SCALE GENOMIC DNA]</scope>
    <source>
        <strain evidence="1 2">GI</strain>
    </source>
</reference>
<sequence length="803" mass="88243">MASLCSAFGLRLLVVLPAPNEVRRFMLARAFGGLAPEFAITYVLPAASRAEFEPLIRAIDPEADLRFVEIDTGRLKAWRRLFKAACYRYAERSPSFALQADARYAGPGGAAALKDDRTLFRQPAGFVGNTRMRRVLARILARVQALWQRLRRAPVRVVAPEDPRRMLDARAFEAFKARTLARLGPDRALAALIDEIEPALVIVPTALSFGVCNDVLWLCAERRTGTVVLQSGWDHLSSRGVLFHRPDFVGAWGPQGARHAAGIQGLDASRAVALGAPHLDAIQPDPAARAELRRKLGVPEDRRLILVAGSLGQFDELAALRRLDELIAGQGWDVTLVYRPHPDRPAAGVLAQAWRNVIVAREPEAALLSAADAVIAPLSTLLVEALLRGRPVLAIAFGDAPQGGAALAAEMAHFEPLKRSAAVIWCDDAKALADDAARLVARIESGVDDEARRAVLADILVRAPGSYGERLAAFVRDVAVPFVLRRAESDTGPYATSISHHYGADAIAKIHVGLDPDAAVAVPGYWMHGWLPASCNRHAGLVAQHKMDGVDRVARRRQIGWEKQEIWQWVGRPDQAESLKAAGYRKVEAIGVPFAYLPAVEVERRPGSLLVMPPHGLKTFYDPALASRYAAEIAAIRGEFSEVVVCLTERDYYRGEWRCAFQSFGIPVIVGADHRQPNTLLRMKRMFSSFEFVTTNAMGSQIAYAAHCGAKVSVYGPFVGWDKGRSSTAIRLFPDSAVVLQASLSEEGMRAEMPFLFCHPARAELRTAWGDAQIGWPWRRPPHELKRLFGWEDAEREDALFME</sequence>
<proteinExistence type="predicted"/>
<keyword evidence="2" id="KW-1185">Reference proteome</keyword>
<evidence type="ECO:0000313" key="2">
    <source>
        <dbReference type="Proteomes" id="UP000266934"/>
    </source>
</evidence>